<dbReference type="Proteomes" id="UP000046392">
    <property type="component" value="Unplaced"/>
</dbReference>
<keyword evidence="12" id="KW-1185">Reference proteome</keyword>
<dbReference type="STRING" id="174720.A0A0N5BFZ0"/>
<name>A0A0N5BFZ0_STREA</name>
<keyword evidence="5 11" id="KW-0812">Transmembrane</keyword>
<dbReference type="UniPathway" id="UPA00094"/>
<evidence type="ECO:0000256" key="6">
    <source>
        <dbReference type="ARBA" id="ARBA00022832"/>
    </source>
</evidence>
<feature type="transmembrane region" description="Helical" evidence="11">
    <location>
        <begin position="156"/>
        <end position="174"/>
    </location>
</feature>
<evidence type="ECO:0000313" key="13">
    <source>
        <dbReference type="WBParaSite" id="SPAL_0000489800.1"/>
    </source>
</evidence>
<keyword evidence="10 11" id="KW-0275">Fatty acid biosynthesis</keyword>
<dbReference type="GO" id="GO:0009922">
    <property type="term" value="F:fatty acid elongase activity"/>
    <property type="evidence" value="ECO:0007669"/>
    <property type="project" value="UniProtKB-EC"/>
</dbReference>
<evidence type="ECO:0000256" key="10">
    <source>
        <dbReference type="ARBA" id="ARBA00023160"/>
    </source>
</evidence>
<dbReference type="InterPro" id="IPR030457">
    <property type="entry name" value="ELO_CS"/>
</dbReference>
<comment type="similarity">
    <text evidence="11">Belongs to the ELO family.</text>
</comment>
<dbReference type="PANTHER" id="PTHR11157:SF26">
    <property type="entry name" value="ELONGATION OF LONG CHAIN FATTY ACIDS PROTEIN 1"/>
    <property type="match status" value="1"/>
</dbReference>
<comment type="pathway">
    <text evidence="2">Lipid metabolism; fatty acid biosynthesis.</text>
</comment>
<dbReference type="WBParaSite" id="SPAL_0000489800.1">
    <property type="protein sequence ID" value="SPAL_0000489800.1"/>
    <property type="gene ID" value="SPAL_0000489800"/>
</dbReference>
<feature type="transmembrane region" description="Helical" evidence="11">
    <location>
        <begin position="180"/>
        <end position="200"/>
    </location>
</feature>
<dbReference type="PROSITE" id="PS01188">
    <property type="entry name" value="ELO"/>
    <property type="match status" value="1"/>
</dbReference>
<keyword evidence="6 11" id="KW-0276">Fatty acid metabolism</keyword>
<evidence type="ECO:0000256" key="11">
    <source>
        <dbReference type="RuleBase" id="RU361115"/>
    </source>
</evidence>
<dbReference type="GO" id="GO:0034625">
    <property type="term" value="P:fatty acid elongation, monounsaturated fatty acid"/>
    <property type="evidence" value="ECO:0007669"/>
    <property type="project" value="TreeGrafter"/>
</dbReference>
<evidence type="ECO:0000256" key="7">
    <source>
        <dbReference type="ARBA" id="ARBA00022989"/>
    </source>
</evidence>
<comment type="catalytic activity">
    <reaction evidence="11">
        <text>a very-long-chain acyl-CoA + malonyl-CoA + H(+) = a very-long-chain 3-oxoacyl-CoA + CO2 + CoA</text>
        <dbReference type="Rhea" id="RHEA:32727"/>
        <dbReference type="ChEBI" id="CHEBI:15378"/>
        <dbReference type="ChEBI" id="CHEBI:16526"/>
        <dbReference type="ChEBI" id="CHEBI:57287"/>
        <dbReference type="ChEBI" id="CHEBI:57384"/>
        <dbReference type="ChEBI" id="CHEBI:90725"/>
        <dbReference type="ChEBI" id="CHEBI:90736"/>
        <dbReference type="EC" id="2.3.1.199"/>
    </reaction>
</comment>
<dbReference type="GO" id="GO:0042761">
    <property type="term" value="P:very long-chain fatty acid biosynthetic process"/>
    <property type="evidence" value="ECO:0007669"/>
    <property type="project" value="TreeGrafter"/>
</dbReference>
<sequence>MRLNLLKDVWPKMLLPPEFNGKEFLRILLNPKFSKNDALKWTEERIPFTIQIVILYLIGIFSIQRIMKNYTPFKLTIPLAIWNLILTVYSVTSVYHLSSEFFKHIGKFGIRKSWCVLGNYFDNENTSYYVWLFAVSKLFELIDTIFIVLRKKPLRFIHWYHHIVTLTFTFIIYIEMPAFARWGFLLNSFIHSIMYFYYFVKCLNIRIPKSISIIITSSQIAQFAIGFCGLINVAYIHHYTTTFCHTTTSILSLALFMDFTYLLLFVNFFIKTYFKKPVKAKKKKQH</sequence>
<feature type="transmembrane region" description="Helical" evidence="11">
    <location>
        <begin position="128"/>
        <end position="149"/>
    </location>
</feature>
<dbReference type="PANTHER" id="PTHR11157">
    <property type="entry name" value="FATTY ACID ACYL TRANSFERASE-RELATED"/>
    <property type="match status" value="1"/>
</dbReference>
<dbReference type="GO" id="GO:0005789">
    <property type="term" value="C:endoplasmic reticulum membrane"/>
    <property type="evidence" value="ECO:0007669"/>
    <property type="project" value="TreeGrafter"/>
</dbReference>
<feature type="transmembrane region" description="Helical" evidence="11">
    <location>
        <begin position="220"/>
        <end position="238"/>
    </location>
</feature>
<dbReference type="GO" id="GO:0034626">
    <property type="term" value="P:fatty acid elongation, polyunsaturated fatty acid"/>
    <property type="evidence" value="ECO:0007669"/>
    <property type="project" value="TreeGrafter"/>
</dbReference>
<dbReference type="GO" id="GO:0030148">
    <property type="term" value="P:sphingolipid biosynthetic process"/>
    <property type="evidence" value="ECO:0007669"/>
    <property type="project" value="TreeGrafter"/>
</dbReference>
<dbReference type="EC" id="2.3.1.199" evidence="11"/>
<keyword evidence="3 11" id="KW-0444">Lipid biosynthesis</keyword>
<accession>A0A0N5BFZ0</accession>
<keyword evidence="4 11" id="KW-0808">Transferase</keyword>
<evidence type="ECO:0000256" key="4">
    <source>
        <dbReference type="ARBA" id="ARBA00022679"/>
    </source>
</evidence>
<dbReference type="GO" id="GO:0019367">
    <property type="term" value="P:fatty acid elongation, saturated fatty acid"/>
    <property type="evidence" value="ECO:0007669"/>
    <property type="project" value="TreeGrafter"/>
</dbReference>
<comment type="subcellular location">
    <subcellularLocation>
        <location evidence="1">Membrane</location>
        <topology evidence="1">Multi-pass membrane protein</topology>
    </subcellularLocation>
</comment>
<feature type="transmembrane region" description="Helical" evidence="11">
    <location>
        <begin position="250"/>
        <end position="274"/>
    </location>
</feature>
<evidence type="ECO:0000256" key="9">
    <source>
        <dbReference type="ARBA" id="ARBA00023136"/>
    </source>
</evidence>
<evidence type="ECO:0000256" key="5">
    <source>
        <dbReference type="ARBA" id="ARBA00022692"/>
    </source>
</evidence>
<evidence type="ECO:0000256" key="2">
    <source>
        <dbReference type="ARBA" id="ARBA00005194"/>
    </source>
</evidence>
<feature type="transmembrane region" description="Helical" evidence="11">
    <location>
        <begin position="46"/>
        <end position="63"/>
    </location>
</feature>
<dbReference type="Pfam" id="PF01151">
    <property type="entry name" value="ELO"/>
    <property type="match status" value="1"/>
</dbReference>
<keyword evidence="8 11" id="KW-0443">Lipid metabolism</keyword>
<organism evidence="12 13">
    <name type="scientific">Strongyloides papillosus</name>
    <name type="common">Intestinal threadworm</name>
    <dbReference type="NCBI Taxonomy" id="174720"/>
    <lineage>
        <taxon>Eukaryota</taxon>
        <taxon>Metazoa</taxon>
        <taxon>Ecdysozoa</taxon>
        <taxon>Nematoda</taxon>
        <taxon>Chromadorea</taxon>
        <taxon>Rhabditida</taxon>
        <taxon>Tylenchina</taxon>
        <taxon>Panagrolaimomorpha</taxon>
        <taxon>Strongyloidoidea</taxon>
        <taxon>Strongyloididae</taxon>
        <taxon>Strongyloides</taxon>
    </lineage>
</organism>
<feature type="transmembrane region" description="Helical" evidence="11">
    <location>
        <begin position="75"/>
        <end position="97"/>
    </location>
</feature>
<evidence type="ECO:0000256" key="1">
    <source>
        <dbReference type="ARBA" id="ARBA00004141"/>
    </source>
</evidence>
<evidence type="ECO:0000256" key="3">
    <source>
        <dbReference type="ARBA" id="ARBA00022516"/>
    </source>
</evidence>
<protein>
    <recommendedName>
        <fullName evidence="11">Elongation of very long chain fatty acids protein</fullName>
        <ecNumber evidence="11">2.3.1.199</ecNumber>
    </recommendedName>
    <alternativeName>
        <fullName evidence="11">Very-long-chain 3-oxoacyl-CoA synthase</fullName>
    </alternativeName>
</protein>
<keyword evidence="9 11" id="KW-0472">Membrane</keyword>
<keyword evidence="7 11" id="KW-1133">Transmembrane helix</keyword>
<reference evidence="13" key="1">
    <citation type="submission" date="2017-02" db="UniProtKB">
        <authorList>
            <consortium name="WormBaseParasite"/>
        </authorList>
    </citation>
    <scope>IDENTIFICATION</scope>
</reference>
<evidence type="ECO:0000256" key="8">
    <source>
        <dbReference type="ARBA" id="ARBA00023098"/>
    </source>
</evidence>
<proteinExistence type="inferred from homology"/>
<evidence type="ECO:0000313" key="12">
    <source>
        <dbReference type="Proteomes" id="UP000046392"/>
    </source>
</evidence>
<dbReference type="InterPro" id="IPR002076">
    <property type="entry name" value="ELO_fam"/>
</dbReference>
<dbReference type="AlphaFoldDB" id="A0A0N5BFZ0"/>